<dbReference type="InterPro" id="IPR035940">
    <property type="entry name" value="CAP_sf"/>
</dbReference>
<protein>
    <recommendedName>
        <fullName evidence="1">SCP domain-containing protein</fullName>
    </recommendedName>
</protein>
<accession>A0A1G2HE95</accession>
<dbReference type="Gene3D" id="3.40.33.10">
    <property type="entry name" value="CAP"/>
    <property type="match status" value="1"/>
</dbReference>
<proteinExistence type="predicted"/>
<evidence type="ECO:0000259" key="1">
    <source>
        <dbReference type="Pfam" id="PF00188"/>
    </source>
</evidence>
<name>A0A1G2HE95_9BACT</name>
<dbReference type="Proteomes" id="UP000178835">
    <property type="component" value="Unassembled WGS sequence"/>
</dbReference>
<sequence length="281" mass="31579">MKKLKLLGVIAIIFSIALVAFLRPVPVTEWWESASDSVKDFFSEQRQIFAPGPLFGPQEGEGLLTRSRVIEWTNIQRELAGLPALSENSKLNESASIKVDDMFEKQYFAHVSPSGDGAGELAGDVEYSFILIGENLALGNFGSDELLVDAWMDSPGHRENILKPGFTEIGVAVKRGEFEGRQTWLAVQHFAKPLSDCPQPQESLKAQIQANQTQLAEWDVELAERREDMENTHPKFGPIYESKRREYNELVERYNALSKATQAIIVQYNEQVNTFNACVKN</sequence>
<organism evidence="2 3">
    <name type="scientific">Candidatus Spechtbacteria bacterium RIFCSPLOWO2_01_FULL_43_12</name>
    <dbReference type="NCBI Taxonomy" id="1802162"/>
    <lineage>
        <taxon>Bacteria</taxon>
        <taxon>Candidatus Spechtiibacteriota</taxon>
    </lineage>
</organism>
<dbReference type="PANTHER" id="PTHR31157">
    <property type="entry name" value="SCP DOMAIN-CONTAINING PROTEIN"/>
    <property type="match status" value="1"/>
</dbReference>
<gene>
    <name evidence="2" type="ORF">A2919_01680</name>
</gene>
<comment type="caution">
    <text evidence="2">The sequence shown here is derived from an EMBL/GenBank/DDBJ whole genome shotgun (WGS) entry which is preliminary data.</text>
</comment>
<dbReference type="CDD" id="cd05379">
    <property type="entry name" value="CAP_bacterial"/>
    <property type="match status" value="1"/>
</dbReference>
<reference evidence="2 3" key="1">
    <citation type="journal article" date="2016" name="Nat. Commun.">
        <title>Thousands of microbial genomes shed light on interconnected biogeochemical processes in an aquifer system.</title>
        <authorList>
            <person name="Anantharaman K."/>
            <person name="Brown C.T."/>
            <person name="Hug L.A."/>
            <person name="Sharon I."/>
            <person name="Castelle C.J."/>
            <person name="Probst A.J."/>
            <person name="Thomas B.C."/>
            <person name="Singh A."/>
            <person name="Wilkins M.J."/>
            <person name="Karaoz U."/>
            <person name="Brodie E.L."/>
            <person name="Williams K.H."/>
            <person name="Hubbard S.S."/>
            <person name="Banfield J.F."/>
        </authorList>
    </citation>
    <scope>NUCLEOTIDE SEQUENCE [LARGE SCALE GENOMIC DNA]</scope>
</reference>
<dbReference type="AlphaFoldDB" id="A0A1G2HE95"/>
<dbReference type="InterPro" id="IPR014044">
    <property type="entry name" value="CAP_dom"/>
</dbReference>
<dbReference type="SUPFAM" id="SSF55797">
    <property type="entry name" value="PR-1-like"/>
    <property type="match status" value="1"/>
</dbReference>
<evidence type="ECO:0000313" key="2">
    <source>
        <dbReference type="EMBL" id="OGZ60571.1"/>
    </source>
</evidence>
<dbReference type="Pfam" id="PF00188">
    <property type="entry name" value="CAP"/>
    <property type="match status" value="1"/>
</dbReference>
<evidence type="ECO:0000313" key="3">
    <source>
        <dbReference type="Proteomes" id="UP000178835"/>
    </source>
</evidence>
<dbReference type="PANTHER" id="PTHR31157:SF1">
    <property type="entry name" value="SCP DOMAIN-CONTAINING PROTEIN"/>
    <property type="match status" value="1"/>
</dbReference>
<dbReference type="EMBL" id="MHOH01000017">
    <property type="protein sequence ID" value="OGZ60571.1"/>
    <property type="molecule type" value="Genomic_DNA"/>
</dbReference>
<feature type="domain" description="SCP" evidence="1">
    <location>
        <begin position="74"/>
        <end position="184"/>
    </location>
</feature>